<dbReference type="Pfam" id="PF03496">
    <property type="entry name" value="ADPrib_exo_Tox"/>
    <property type="match status" value="1"/>
</dbReference>
<gene>
    <name evidence="2" type="ORF">MmiHf6_17120</name>
</gene>
<dbReference type="AlphaFoldDB" id="A0AA96ZUJ0"/>
<feature type="domain" description="ADP ribosyltransferase" evidence="1">
    <location>
        <begin position="14"/>
        <end position="121"/>
    </location>
</feature>
<dbReference type="KEGG" id="mehf:MmiHf6_17120"/>
<evidence type="ECO:0000259" key="1">
    <source>
        <dbReference type="Pfam" id="PF03496"/>
    </source>
</evidence>
<dbReference type="GO" id="GO:0005576">
    <property type="term" value="C:extracellular region"/>
    <property type="evidence" value="ECO:0007669"/>
    <property type="project" value="InterPro"/>
</dbReference>
<dbReference type="SUPFAM" id="SSF56399">
    <property type="entry name" value="ADP-ribosylation"/>
    <property type="match status" value="1"/>
</dbReference>
<dbReference type="Proteomes" id="UP001302978">
    <property type="component" value="Chromosome"/>
</dbReference>
<organism evidence="2 3">
    <name type="scientific">Methanimicrococcus hongohii</name>
    <dbReference type="NCBI Taxonomy" id="3028295"/>
    <lineage>
        <taxon>Archaea</taxon>
        <taxon>Methanobacteriati</taxon>
        <taxon>Methanobacteriota</taxon>
        <taxon>Stenosarchaea group</taxon>
        <taxon>Methanomicrobia</taxon>
        <taxon>Methanosarcinales</taxon>
        <taxon>Methanosarcinaceae</taxon>
        <taxon>Methanimicrococcus</taxon>
    </lineage>
</organism>
<proteinExistence type="predicted"/>
<accession>A0AA96ZUJ0</accession>
<sequence length="129" mass="15016">MIDEKELVGFNALNIDNSIRKSRADRDYVVYRGVKDIDWIENPNVGGTFTEDAFGSFSLDFNRALKYSDPEKPILFQLKLRKGMNALYLDKAENEILCPRKSTYIITKIESFKIENINKRVKIYSIEKI</sequence>
<evidence type="ECO:0000313" key="3">
    <source>
        <dbReference type="Proteomes" id="UP001302978"/>
    </source>
</evidence>
<dbReference type="EMBL" id="CP131059">
    <property type="protein sequence ID" value="WNY24381.1"/>
    <property type="molecule type" value="Genomic_DNA"/>
</dbReference>
<dbReference type="RefSeq" id="WP_316557562.1">
    <property type="nucleotide sequence ID" value="NZ_CP131059.1"/>
</dbReference>
<dbReference type="PROSITE" id="PS51996">
    <property type="entry name" value="TR_MART"/>
    <property type="match status" value="1"/>
</dbReference>
<protein>
    <recommendedName>
        <fullName evidence="1">ADP ribosyltransferase domain-containing protein</fullName>
    </recommendedName>
</protein>
<name>A0AA96ZUJ0_9EURY</name>
<dbReference type="InterPro" id="IPR003540">
    <property type="entry name" value="ADP-ribosyltransferase"/>
</dbReference>
<dbReference type="Gene3D" id="3.90.176.10">
    <property type="entry name" value="Toxin ADP-ribosyltransferase, Chain A, domain 1"/>
    <property type="match status" value="1"/>
</dbReference>
<reference evidence="2 3" key="1">
    <citation type="submission" date="2023-07" db="EMBL/GenBank/DDBJ databases">
        <title>Closed genoem sequence of Methanomicrococcus sp. Hf6.</title>
        <authorList>
            <person name="Poehlein A."/>
            <person name="Protasov E."/>
            <person name="Platt K."/>
            <person name="Reeh H."/>
            <person name="Daniel R."/>
            <person name="Brune A."/>
        </authorList>
    </citation>
    <scope>NUCLEOTIDE SEQUENCE [LARGE SCALE GENOMIC DNA]</scope>
    <source>
        <strain evidence="2 3">Hf6</strain>
    </source>
</reference>
<keyword evidence="3" id="KW-1185">Reference proteome</keyword>
<dbReference type="GeneID" id="85196326"/>
<evidence type="ECO:0000313" key="2">
    <source>
        <dbReference type="EMBL" id="WNY24381.1"/>
    </source>
</evidence>